<protein>
    <recommendedName>
        <fullName evidence="6">Gamma-glutamylcyclotransferase</fullName>
    </recommendedName>
</protein>
<dbReference type="CDD" id="cd06661">
    <property type="entry name" value="GGCT_like"/>
    <property type="match status" value="1"/>
</dbReference>
<dbReference type="Gene3D" id="3.10.490.10">
    <property type="entry name" value="Gamma-glutamyl cyclotransferase-like"/>
    <property type="match status" value="1"/>
</dbReference>
<dbReference type="PANTHER" id="PTHR12935">
    <property type="entry name" value="GAMMA-GLUTAMYLCYCLOTRANSFERASE"/>
    <property type="match status" value="1"/>
</dbReference>
<keyword evidence="1" id="KW-0456">Lyase</keyword>
<feature type="binding site" evidence="3">
    <location>
        <begin position="36"/>
        <end position="41"/>
    </location>
    <ligand>
        <name>substrate</name>
    </ligand>
</feature>
<reference evidence="4" key="2">
    <citation type="submission" date="2025-09" db="UniProtKB">
        <authorList>
            <consortium name="Ensembl"/>
        </authorList>
    </citation>
    <scope>IDENTIFICATION</scope>
</reference>
<evidence type="ECO:0000256" key="2">
    <source>
        <dbReference type="PIRSR" id="PIRSR617939-1"/>
    </source>
</evidence>
<dbReference type="Ensembl" id="ENSGMOT00000017132.2">
    <property type="protein sequence ID" value="ENSGMOP00000016713.2"/>
    <property type="gene ID" value="ENSGMOG00000015594.2"/>
</dbReference>
<dbReference type="SUPFAM" id="SSF110857">
    <property type="entry name" value="Gamma-glutamyl cyclotransferase-like"/>
    <property type="match status" value="1"/>
</dbReference>
<dbReference type="OMA" id="QPEGNVH"/>
<dbReference type="PANTHER" id="PTHR12935:SF13">
    <property type="entry name" value="GAMMA-GLUTAMYLCYCLOTRANSFERASE"/>
    <property type="match status" value="1"/>
</dbReference>
<dbReference type="AlphaFoldDB" id="A0A8C4ZMQ2"/>
<evidence type="ECO:0008006" key="6">
    <source>
        <dbReference type="Google" id="ProtNLM"/>
    </source>
</evidence>
<feature type="binding site" evidence="3">
    <location>
        <position position="155"/>
    </location>
    <ligand>
        <name>substrate</name>
    </ligand>
</feature>
<dbReference type="InterPro" id="IPR036568">
    <property type="entry name" value="GGCT-like_sf"/>
</dbReference>
<evidence type="ECO:0000256" key="1">
    <source>
        <dbReference type="ARBA" id="ARBA00023239"/>
    </source>
</evidence>
<dbReference type="Pfam" id="PF13772">
    <property type="entry name" value="AIG2_2"/>
    <property type="match status" value="1"/>
</dbReference>
<dbReference type="InterPro" id="IPR013024">
    <property type="entry name" value="GGCT-like"/>
</dbReference>
<proteinExistence type="predicted"/>
<accession>A0A8C4ZMQ2</accession>
<dbReference type="GeneTree" id="ENSGT00500000044921"/>
<evidence type="ECO:0000313" key="5">
    <source>
        <dbReference type="Proteomes" id="UP000694546"/>
    </source>
</evidence>
<dbReference type="Proteomes" id="UP000694546">
    <property type="component" value="Chromosome 22"/>
</dbReference>
<feature type="active site" description="Proton acceptor" evidence="2">
    <location>
        <position position="115"/>
    </location>
</feature>
<dbReference type="GO" id="GO:0003839">
    <property type="term" value="F:gamma-glutamylcyclotransferase activity"/>
    <property type="evidence" value="ECO:0007669"/>
    <property type="project" value="InterPro"/>
</dbReference>
<organism evidence="4 5">
    <name type="scientific">Gadus morhua</name>
    <name type="common">Atlantic cod</name>
    <dbReference type="NCBI Taxonomy" id="8049"/>
    <lineage>
        <taxon>Eukaryota</taxon>
        <taxon>Metazoa</taxon>
        <taxon>Chordata</taxon>
        <taxon>Craniata</taxon>
        <taxon>Vertebrata</taxon>
        <taxon>Euteleostomi</taxon>
        <taxon>Actinopterygii</taxon>
        <taxon>Neopterygii</taxon>
        <taxon>Teleostei</taxon>
        <taxon>Neoteleostei</taxon>
        <taxon>Acanthomorphata</taxon>
        <taxon>Zeiogadaria</taxon>
        <taxon>Gadariae</taxon>
        <taxon>Gadiformes</taxon>
        <taxon>Gadoidei</taxon>
        <taxon>Gadidae</taxon>
        <taxon>Gadus</taxon>
    </lineage>
</organism>
<dbReference type="InterPro" id="IPR017939">
    <property type="entry name" value="G-Glutamylcylcotransferase"/>
</dbReference>
<keyword evidence="5" id="KW-1185">Reference proteome</keyword>
<reference evidence="4" key="1">
    <citation type="submission" date="2025-08" db="UniProtKB">
        <authorList>
            <consortium name="Ensembl"/>
        </authorList>
    </citation>
    <scope>IDENTIFICATION</scope>
</reference>
<sequence length="200" mass="22574">TCVLSQTDVLRWYHWLMVTEKTPSIRKMSGTGRFMYFAFGSNLLKERLQMANPSATFRCTGRLKDYVMRFGLWAEHVTNQWHGGVAHISFCPGEEVWGVVWSMSDEDRPSLDSQEGVDRGIYSPMEVNVETDDGDVCCRTYQMTGFHVCPPAPQYKQVVCMGAKQHSLPVGYLKKIEAVETNNYSGPSVLDQISLSTVSN</sequence>
<evidence type="ECO:0000313" key="4">
    <source>
        <dbReference type="Ensembl" id="ENSGMOP00000016713.2"/>
    </source>
</evidence>
<name>A0A8C4ZMQ2_GADMO</name>
<evidence type="ECO:0000256" key="3">
    <source>
        <dbReference type="PIRSR" id="PIRSR617939-2"/>
    </source>
</evidence>